<evidence type="ECO:0000313" key="6">
    <source>
        <dbReference type="EMBL" id="GAT55844.1"/>
    </source>
</evidence>
<reference evidence="6" key="1">
    <citation type="submission" date="2014-09" db="EMBL/GenBank/DDBJ databases">
        <title>Genome sequence of the luminous mushroom Mycena chlorophos for searching fungal bioluminescence genes.</title>
        <authorList>
            <person name="Tanaka Y."/>
            <person name="Kasuga D."/>
            <person name="Oba Y."/>
            <person name="Hase S."/>
            <person name="Sato K."/>
            <person name="Oba Y."/>
            <person name="Sakakibara Y."/>
        </authorList>
    </citation>
    <scope>NUCLEOTIDE SEQUENCE</scope>
</reference>
<dbReference type="PANTHER" id="PTHR28074:SF1">
    <property type="entry name" value="ATP SYNTHASE SUBUNIT K, MITOCHONDRIAL"/>
    <property type="match status" value="1"/>
</dbReference>
<feature type="region of interest" description="Disordered" evidence="5">
    <location>
        <begin position="457"/>
        <end position="476"/>
    </location>
</feature>
<feature type="compositionally biased region" description="Basic and acidic residues" evidence="5">
    <location>
        <begin position="352"/>
        <end position="361"/>
    </location>
</feature>
<evidence type="ECO:0000256" key="5">
    <source>
        <dbReference type="SAM" id="MobiDB-lite"/>
    </source>
</evidence>
<organism evidence="6 7">
    <name type="scientific">Mycena chlorophos</name>
    <name type="common">Agaric fungus</name>
    <name type="synonym">Agaricus chlorophos</name>
    <dbReference type="NCBI Taxonomy" id="658473"/>
    <lineage>
        <taxon>Eukaryota</taxon>
        <taxon>Fungi</taxon>
        <taxon>Dikarya</taxon>
        <taxon>Basidiomycota</taxon>
        <taxon>Agaricomycotina</taxon>
        <taxon>Agaricomycetes</taxon>
        <taxon>Agaricomycetidae</taxon>
        <taxon>Agaricales</taxon>
        <taxon>Marasmiineae</taxon>
        <taxon>Mycenaceae</taxon>
        <taxon>Mycena</taxon>
    </lineage>
</organism>
<keyword evidence="7" id="KW-1185">Reference proteome</keyword>
<feature type="coiled-coil region" evidence="4">
    <location>
        <begin position="184"/>
        <end position="211"/>
    </location>
</feature>
<name>A0ABQ0LXQ0_MYCCL</name>
<feature type="compositionally biased region" description="Low complexity" evidence="5">
    <location>
        <begin position="457"/>
        <end position="475"/>
    </location>
</feature>
<feature type="compositionally biased region" description="Low complexity" evidence="5">
    <location>
        <begin position="226"/>
        <end position="238"/>
    </location>
</feature>
<feature type="region of interest" description="Disordered" evidence="5">
    <location>
        <begin position="223"/>
        <end position="247"/>
    </location>
</feature>
<feature type="compositionally biased region" description="Low complexity" evidence="5">
    <location>
        <begin position="109"/>
        <end position="132"/>
    </location>
</feature>
<comment type="subcellular location">
    <subcellularLocation>
        <location evidence="1">Mitochondrion membrane</location>
    </subcellularLocation>
</comment>
<protein>
    <recommendedName>
        <fullName evidence="8">DUF4048 domain-containing protein</fullName>
    </recommendedName>
</protein>
<accession>A0ABQ0LXQ0</accession>
<evidence type="ECO:0008006" key="8">
    <source>
        <dbReference type="Google" id="ProtNLM"/>
    </source>
</evidence>
<dbReference type="EMBL" id="DF849135">
    <property type="protein sequence ID" value="GAT55844.1"/>
    <property type="molecule type" value="Genomic_DNA"/>
</dbReference>
<feature type="region of interest" description="Disordered" evidence="5">
    <location>
        <begin position="95"/>
        <end position="173"/>
    </location>
</feature>
<evidence type="ECO:0000256" key="3">
    <source>
        <dbReference type="ARBA" id="ARBA00023136"/>
    </source>
</evidence>
<proteinExistence type="predicted"/>
<dbReference type="InterPro" id="IPR021278">
    <property type="entry name" value="ATP19"/>
</dbReference>
<dbReference type="Proteomes" id="UP000815677">
    <property type="component" value="Unassembled WGS sequence"/>
</dbReference>
<evidence type="ECO:0000313" key="7">
    <source>
        <dbReference type="Proteomes" id="UP000815677"/>
    </source>
</evidence>
<feature type="compositionally biased region" description="Low complexity" evidence="5">
    <location>
        <begin position="509"/>
        <end position="521"/>
    </location>
</feature>
<feature type="region of interest" description="Disordered" evidence="5">
    <location>
        <begin position="280"/>
        <end position="323"/>
    </location>
</feature>
<dbReference type="PANTHER" id="PTHR28074">
    <property type="entry name" value="ATP SYNTHASE SUBUNIT K, MITOCHONDRIAL"/>
    <property type="match status" value="1"/>
</dbReference>
<feature type="compositionally biased region" description="Low complexity" evidence="5">
    <location>
        <begin position="289"/>
        <end position="312"/>
    </location>
</feature>
<evidence type="ECO:0000256" key="1">
    <source>
        <dbReference type="ARBA" id="ARBA00004325"/>
    </source>
</evidence>
<feature type="region of interest" description="Disordered" evidence="5">
    <location>
        <begin position="499"/>
        <end position="544"/>
    </location>
</feature>
<feature type="compositionally biased region" description="Basic and acidic residues" evidence="5">
    <location>
        <begin position="522"/>
        <end position="535"/>
    </location>
</feature>
<feature type="compositionally biased region" description="Polar residues" evidence="5">
    <location>
        <begin position="335"/>
        <end position="344"/>
    </location>
</feature>
<keyword evidence="2" id="KW-0496">Mitochondrion</keyword>
<keyword evidence="3" id="KW-0472">Membrane</keyword>
<feature type="region of interest" description="Disordered" evidence="5">
    <location>
        <begin position="335"/>
        <end position="364"/>
    </location>
</feature>
<sequence length="544" mass="57809">MTYVIFGRAIPKQYLSMGTLATIAGVAAYSSSGKSKAPKSVDEAKQSVPLNAGSKEEEEFIRQFIAEAEKENMFVVISTSAPTFIMASSKRHSMPVPRPLQLASTLGDSAPSSPFSPASATTPTTPSRRPSSIIYNPPSRPPNRSGLSRSNSVDISSRRNSAPPETQRSPVTLAEKHKDLLEFIAQKEAKVLELRTQLLAHENELLQLKRKWERIVSRGFTSPQNASFASTSTSSGGSVETNPTSANGGAVLEGLREGVQGVGRLIASFSPAPYSSLDAVMSPTRRTHSTSSSTSTIGTSKSTRLSQSSTSSIEEETECPADSEGQVLVVVHDTGTTPTMSPSGAFSARRQQPRDRLRAHTPDSSAEAEADFFAANASLQLLATSTPLEQTRPVPKRAATTSTIPGLALVESVAPVSAWVDTVGKKWEELQRVPSVAKNTKRASLLLSDIASALQVATPPASSPSVSPSISSASLLDDDSSGDLMLQAPALTPAPVASLKLSSRMASNRQQRSQSPLSLPSDKTKPESRGDAAVHDDDDEEWNW</sequence>
<gene>
    <name evidence="6" type="ORF">MCHLO_12571</name>
</gene>
<keyword evidence="4" id="KW-0175">Coiled coil</keyword>
<evidence type="ECO:0000256" key="2">
    <source>
        <dbReference type="ARBA" id="ARBA00023128"/>
    </source>
</evidence>
<evidence type="ECO:0000256" key="4">
    <source>
        <dbReference type="SAM" id="Coils"/>
    </source>
</evidence>
<feature type="compositionally biased region" description="Polar residues" evidence="5">
    <location>
        <begin position="145"/>
        <end position="170"/>
    </location>
</feature>
<dbReference type="Pfam" id="PF11022">
    <property type="entry name" value="ATP19"/>
    <property type="match status" value="1"/>
</dbReference>